<evidence type="ECO:0000256" key="1">
    <source>
        <dbReference type="SAM" id="MobiDB-lite"/>
    </source>
</evidence>
<dbReference type="PANTHER" id="PTHR35399:SF2">
    <property type="entry name" value="DUF839 DOMAIN-CONTAINING PROTEIN"/>
    <property type="match status" value="1"/>
</dbReference>
<evidence type="ECO:0000313" key="2">
    <source>
        <dbReference type="EMBL" id="MFC3102723.1"/>
    </source>
</evidence>
<dbReference type="PANTHER" id="PTHR35399">
    <property type="entry name" value="SLR8030 PROTEIN"/>
    <property type="match status" value="1"/>
</dbReference>
<gene>
    <name evidence="2" type="ORF">ACFOSU_02325</name>
</gene>
<dbReference type="Proteomes" id="UP001595462">
    <property type="component" value="Unassembled WGS sequence"/>
</dbReference>
<protein>
    <submittedName>
        <fullName evidence="2">PhoX family protein</fullName>
    </submittedName>
</protein>
<dbReference type="EMBL" id="JBHRSS010000001">
    <property type="protein sequence ID" value="MFC3102723.1"/>
    <property type="molecule type" value="Genomic_DNA"/>
</dbReference>
<comment type="caution">
    <text evidence="2">The sequence shown here is derived from an EMBL/GenBank/DDBJ whole genome shotgun (WGS) entry which is preliminary data.</text>
</comment>
<keyword evidence="3" id="KW-1185">Reference proteome</keyword>
<feature type="compositionally biased region" description="Polar residues" evidence="1">
    <location>
        <begin position="50"/>
        <end position="63"/>
    </location>
</feature>
<proteinExistence type="predicted"/>
<dbReference type="PROSITE" id="PS51257">
    <property type="entry name" value="PROKAR_LIPOPROTEIN"/>
    <property type="match status" value="1"/>
</dbReference>
<feature type="region of interest" description="Disordered" evidence="1">
    <location>
        <begin position="38"/>
        <end position="63"/>
    </location>
</feature>
<reference evidence="3" key="1">
    <citation type="journal article" date="2019" name="Int. J. Syst. Evol. Microbiol.">
        <title>The Global Catalogue of Microorganisms (GCM) 10K type strain sequencing project: providing services to taxonomists for standard genome sequencing and annotation.</title>
        <authorList>
            <consortium name="The Broad Institute Genomics Platform"/>
            <consortium name="The Broad Institute Genome Sequencing Center for Infectious Disease"/>
            <person name="Wu L."/>
            <person name="Ma J."/>
        </authorList>
    </citation>
    <scope>NUCLEOTIDE SEQUENCE [LARGE SCALE GENOMIC DNA]</scope>
    <source>
        <strain evidence="3">KCTC 52640</strain>
    </source>
</reference>
<sequence>MSRLLESRLSRRATLRGGLGLAATTILAGAGLAGCSDDNNDSDDGDHNAGTGTTPPASSQTLSFDSVPRSLADQVVVPDGYSVDTLLAWGTPIVAGAAAFDPATNTAADQAGQTGMHHDGMYLFQADDSPNQGILVVNHENITRENLLPAGRSVDGDGMPNDPEQIRREMAAHGMSVVQIARDGNGRWAHQMSSFNRRITAMTDIAMSGPVAGSEYLVTPYSPDGTATRGTLNNCGRGFTPWGTYLSGEENIQGYFTTTDTSPALSRYGIDDVGFGFFWAAVSDDATDEDNGEFARFDVTANGSGATDDWRNEVNNFGWVVEVDPGDPSSTPRKRTAMGRFRHEGVEPSLITEGKQIAFYMGDDARGEYCYKFVTEDAWNAASPAPDMLDRGTLYVARFDDDGTGKWLPLDVSKSATLAGRFASQAELLVNTRIAADLAGATPMDRPEWSAVDPISGDVYYTLTNNSDRGSDGEEAVNAANPRANNTYGHIIRQTEAGNDPAATTFTWDIFVFGAPASADDNINRSGLTTDNEFAGPDGLWFDRRGVLWIQTDNGGNEVADATNDQMLAVIPAALSGDRTITPDNQASLKRFLVGPQGCEMTGSELSADAKTLFANVQHPGGRFPDYTDGVPPRSATLAISRDDGGEIAL</sequence>
<evidence type="ECO:0000313" key="3">
    <source>
        <dbReference type="Proteomes" id="UP001595462"/>
    </source>
</evidence>
<organism evidence="2 3">
    <name type="scientific">Salinisphaera aquimarina</name>
    <dbReference type="NCBI Taxonomy" id="2094031"/>
    <lineage>
        <taxon>Bacteria</taxon>
        <taxon>Pseudomonadati</taxon>
        <taxon>Pseudomonadota</taxon>
        <taxon>Gammaproteobacteria</taxon>
        <taxon>Salinisphaerales</taxon>
        <taxon>Salinisphaeraceae</taxon>
        <taxon>Salinisphaera</taxon>
    </lineage>
</organism>
<dbReference type="InterPro" id="IPR008557">
    <property type="entry name" value="PhoX"/>
</dbReference>
<name>A0ABV7EJ99_9GAMM</name>
<dbReference type="RefSeq" id="WP_380686447.1">
    <property type="nucleotide sequence ID" value="NZ_JBHRSS010000001.1"/>
</dbReference>
<accession>A0ABV7EJ99</accession>
<dbReference type="Pfam" id="PF05787">
    <property type="entry name" value="PhoX"/>
    <property type="match status" value="1"/>
</dbReference>